<evidence type="ECO:0000256" key="7">
    <source>
        <dbReference type="ARBA" id="ARBA00023277"/>
    </source>
</evidence>
<keyword evidence="4" id="KW-0547">Nucleotide-binding</keyword>
<evidence type="ECO:0000256" key="3">
    <source>
        <dbReference type="ARBA" id="ARBA00022679"/>
    </source>
</evidence>
<dbReference type="PROSITE" id="PS00583">
    <property type="entry name" value="PFKB_KINASES_1"/>
    <property type="match status" value="1"/>
</dbReference>
<protein>
    <recommendedName>
        <fullName evidence="9">fructokinase</fullName>
        <ecNumber evidence="9">2.7.1.4</ecNumber>
    </recommendedName>
</protein>
<dbReference type="InterPro" id="IPR002139">
    <property type="entry name" value="Ribo/fructo_kinase"/>
</dbReference>
<evidence type="ECO:0000256" key="9">
    <source>
        <dbReference type="ARBA" id="ARBA00038887"/>
    </source>
</evidence>
<evidence type="ECO:0000313" key="14">
    <source>
        <dbReference type="Proteomes" id="UP000288805"/>
    </source>
</evidence>
<evidence type="ECO:0000256" key="1">
    <source>
        <dbReference type="ARBA" id="ARBA00004727"/>
    </source>
</evidence>
<evidence type="ECO:0000256" key="10">
    <source>
        <dbReference type="ARBA" id="ARBA00048451"/>
    </source>
</evidence>
<evidence type="ECO:0000256" key="4">
    <source>
        <dbReference type="ARBA" id="ARBA00022741"/>
    </source>
</evidence>
<keyword evidence="5 11" id="KW-0418">Kinase</keyword>
<accession>A0A438CUX4</accession>
<comment type="caution">
    <text evidence="13">The sequence shown here is derived from an EMBL/GenBank/DDBJ whole genome shotgun (WGS) entry which is preliminary data.</text>
</comment>
<dbReference type="PANTHER" id="PTHR43085:SF7">
    <property type="entry name" value="FRUCTOKINASE-7-RELATED"/>
    <property type="match status" value="1"/>
</dbReference>
<dbReference type="InterPro" id="IPR029056">
    <property type="entry name" value="Ribokinase-like"/>
</dbReference>
<dbReference type="Pfam" id="PF00294">
    <property type="entry name" value="PfkB"/>
    <property type="match status" value="1"/>
</dbReference>
<keyword evidence="3 11" id="KW-0808">Transferase</keyword>
<dbReference type="PROSITE" id="PS00584">
    <property type="entry name" value="PFKB_KINASES_2"/>
    <property type="match status" value="1"/>
</dbReference>
<dbReference type="AlphaFoldDB" id="A0A438CUX4"/>
<dbReference type="SUPFAM" id="SSF53613">
    <property type="entry name" value="Ribokinase-like"/>
    <property type="match status" value="1"/>
</dbReference>
<dbReference type="EC" id="2.7.1.4" evidence="9"/>
<evidence type="ECO:0000256" key="8">
    <source>
        <dbReference type="ARBA" id="ARBA00037195"/>
    </source>
</evidence>
<dbReference type="CDD" id="cd01167">
    <property type="entry name" value="bac_FRK"/>
    <property type="match status" value="1"/>
</dbReference>
<gene>
    <name evidence="13" type="primary">VvCHDh000707_1</name>
    <name evidence="13" type="ORF">CK203_105616</name>
</gene>
<evidence type="ECO:0000256" key="2">
    <source>
        <dbReference type="ARBA" id="ARBA00010688"/>
    </source>
</evidence>
<dbReference type="GO" id="GO:0008865">
    <property type="term" value="F:fructokinase activity"/>
    <property type="evidence" value="ECO:0007669"/>
    <property type="project" value="UniProtKB-EC"/>
</dbReference>
<dbReference type="EMBL" id="QGNW01001972">
    <property type="protein sequence ID" value="RVW26990.1"/>
    <property type="molecule type" value="Genomic_DNA"/>
</dbReference>
<comment type="similarity">
    <text evidence="2 11">Belongs to the carbohydrate kinase PfkB family.</text>
</comment>
<dbReference type="GO" id="GO:0005524">
    <property type="term" value="F:ATP binding"/>
    <property type="evidence" value="ECO:0007669"/>
    <property type="project" value="UniProtKB-KW"/>
</dbReference>
<dbReference type="FunFam" id="3.40.1190.20:FF:000005">
    <property type="entry name" value="Probable fructokinase-2"/>
    <property type="match status" value="1"/>
</dbReference>
<feature type="domain" description="Carbohydrate kinase PfkB" evidence="12">
    <location>
        <begin position="88"/>
        <end position="402"/>
    </location>
</feature>
<evidence type="ECO:0000256" key="11">
    <source>
        <dbReference type="RuleBase" id="RU003704"/>
    </source>
</evidence>
<dbReference type="Gene3D" id="3.40.1190.20">
    <property type="match status" value="1"/>
</dbReference>
<comment type="catalytic activity">
    <reaction evidence="10">
        <text>D-fructose + ATP = D-fructose 6-phosphate + ADP + H(+)</text>
        <dbReference type="Rhea" id="RHEA:16125"/>
        <dbReference type="ChEBI" id="CHEBI:15378"/>
        <dbReference type="ChEBI" id="CHEBI:30616"/>
        <dbReference type="ChEBI" id="CHEBI:37721"/>
        <dbReference type="ChEBI" id="CHEBI:61527"/>
        <dbReference type="ChEBI" id="CHEBI:456216"/>
        <dbReference type="EC" id="2.7.1.4"/>
    </reaction>
</comment>
<name>A0A438CUX4_VITVI</name>
<dbReference type="Proteomes" id="UP000288805">
    <property type="component" value="Unassembled WGS sequence"/>
</dbReference>
<keyword evidence="6" id="KW-0067">ATP-binding</keyword>
<evidence type="ECO:0000313" key="13">
    <source>
        <dbReference type="EMBL" id="RVW26990.1"/>
    </source>
</evidence>
<evidence type="ECO:0000256" key="6">
    <source>
        <dbReference type="ARBA" id="ARBA00022840"/>
    </source>
</evidence>
<evidence type="ECO:0000259" key="12">
    <source>
        <dbReference type="Pfam" id="PF00294"/>
    </source>
</evidence>
<keyword evidence="7" id="KW-0119">Carbohydrate metabolism</keyword>
<comment type="pathway">
    <text evidence="1">Glycan biosynthesis; starch biosynthesis.</text>
</comment>
<organism evidence="13 14">
    <name type="scientific">Vitis vinifera</name>
    <name type="common">Grape</name>
    <dbReference type="NCBI Taxonomy" id="29760"/>
    <lineage>
        <taxon>Eukaryota</taxon>
        <taxon>Viridiplantae</taxon>
        <taxon>Streptophyta</taxon>
        <taxon>Embryophyta</taxon>
        <taxon>Tracheophyta</taxon>
        <taxon>Spermatophyta</taxon>
        <taxon>Magnoliopsida</taxon>
        <taxon>eudicotyledons</taxon>
        <taxon>Gunneridae</taxon>
        <taxon>Pentapetalae</taxon>
        <taxon>rosids</taxon>
        <taxon>Vitales</taxon>
        <taxon>Vitaceae</taxon>
        <taxon>Viteae</taxon>
        <taxon>Vitis</taxon>
    </lineage>
</organism>
<dbReference type="InterPro" id="IPR002173">
    <property type="entry name" value="Carboh/pur_kinase_PfkB_CS"/>
</dbReference>
<sequence>MYQYFRHRLLRVLLSHHSPTPHLSSPFSAFLVAVFHCVSFSLFKWLKIPPQFLSMGKHVIVGGFYVIVTCNYEDLPLNTGGADNKSSLVVCFGEMLIDFVPTVGGVSLAEAPAFKKAAGGAPANVAVGISKLGGSSAFIGKVGDDEFGHMLADILKKNNVNNSGMRFDHSARTALAFVSLRADGEREFLFFRNPSADMLFHESELDLKLLEQAKIFHYGSISLIEEPCRSTHLAAMTIAKKAGSILSYDPNLRLKLWPSAEAARKGIMSVWDKADIIKVSEDEITFLTGGDDPCDDNVVLKKLFHPNLKLLLVTEGSEGCRYYTKKFRGRVAGIKVKAVDTTGAGDAFVSGILSNIASDINLYQVSRLAFEDEKRLREALVFANVCGALTVRERGAIPALPNKEAVLKMLQNIPE</sequence>
<evidence type="ECO:0000256" key="5">
    <source>
        <dbReference type="ARBA" id="ARBA00022777"/>
    </source>
</evidence>
<proteinExistence type="inferred from homology"/>
<dbReference type="GO" id="GO:0006000">
    <property type="term" value="P:fructose metabolic process"/>
    <property type="evidence" value="ECO:0007669"/>
    <property type="project" value="UniProtKB-ARBA"/>
</dbReference>
<dbReference type="GO" id="GO:0005737">
    <property type="term" value="C:cytoplasm"/>
    <property type="evidence" value="ECO:0007669"/>
    <property type="project" value="UniProtKB-ARBA"/>
</dbReference>
<reference evidence="13 14" key="1">
    <citation type="journal article" date="2018" name="PLoS Genet.">
        <title>Population sequencing reveals clonal diversity and ancestral inbreeding in the grapevine cultivar Chardonnay.</title>
        <authorList>
            <person name="Roach M.J."/>
            <person name="Johnson D.L."/>
            <person name="Bohlmann J."/>
            <person name="van Vuuren H.J."/>
            <person name="Jones S.J."/>
            <person name="Pretorius I.S."/>
            <person name="Schmidt S.A."/>
            <person name="Borneman A.R."/>
        </authorList>
    </citation>
    <scope>NUCLEOTIDE SEQUENCE [LARGE SCALE GENOMIC DNA]</scope>
    <source>
        <strain evidence="14">cv. Chardonnay</strain>
        <tissue evidence="13">Leaf</tissue>
    </source>
</reference>
<comment type="function">
    <text evidence="8">May play an important role in maintaining the flux of carbon towards starch formation.</text>
</comment>
<dbReference type="InterPro" id="IPR050306">
    <property type="entry name" value="PfkB_Carbo_kinase"/>
</dbReference>
<dbReference type="PRINTS" id="PR00990">
    <property type="entry name" value="RIBOKINASE"/>
</dbReference>
<dbReference type="PANTHER" id="PTHR43085">
    <property type="entry name" value="HEXOKINASE FAMILY MEMBER"/>
    <property type="match status" value="1"/>
</dbReference>
<dbReference type="InterPro" id="IPR011611">
    <property type="entry name" value="PfkB_dom"/>
</dbReference>